<evidence type="ECO:0000256" key="3">
    <source>
        <dbReference type="ARBA" id="ARBA00023163"/>
    </source>
</evidence>
<sequence length="272" mass="30952">MAQDLSFKVFRPHPRLQPYIGSIFALETKAGLPKSEFSMIAPNGQIKLVIPYKNNMRSTIGGVEREHQEASCFVIGLTTQAALIDSDLEYGNLCVEFKPQGAYRFFAIALNELTDGIFDSQSVFNWPGWKLQERISELQDLDGKVQFLQQFLLQRLDALIRSDPITDYAVDRIVATGGLIRINDICDEIGCSRRYLTAKFADYVGLSPKEYSCLVRFNRIYKNLNLNPAAVRSDGDYHDQSHLIKEFKKFTGITPGDYIRRSNRLGTIFFNE</sequence>
<keyword evidence="2" id="KW-0238">DNA-binding</keyword>
<dbReference type="InterPro" id="IPR018060">
    <property type="entry name" value="HTH_AraC"/>
</dbReference>
<reference evidence="5 6" key="1">
    <citation type="submission" date="2014-12" db="EMBL/GenBank/DDBJ databases">
        <title>Draft genome sequence of Paenibacillus kamchatkensis strain B-2647.</title>
        <authorList>
            <person name="Karlyshev A.V."/>
            <person name="Kudryashova E.B."/>
        </authorList>
    </citation>
    <scope>NUCLEOTIDE SEQUENCE [LARGE SCALE GENOMIC DNA]</scope>
    <source>
        <strain evidence="5 6">VKM B-2647</strain>
    </source>
</reference>
<evidence type="ECO:0000313" key="6">
    <source>
        <dbReference type="Proteomes" id="UP000031967"/>
    </source>
</evidence>
<keyword evidence="3" id="KW-0804">Transcription</keyword>
<dbReference type="Proteomes" id="UP000031967">
    <property type="component" value="Unassembled WGS sequence"/>
</dbReference>
<dbReference type="SMART" id="SM00342">
    <property type="entry name" value="HTH_ARAC"/>
    <property type="match status" value="1"/>
</dbReference>
<evidence type="ECO:0000256" key="1">
    <source>
        <dbReference type="ARBA" id="ARBA00023015"/>
    </source>
</evidence>
<proteinExistence type="predicted"/>
<dbReference type="InterPro" id="IPR050204">
    <property type="entry name" value="AraC_XylS_family_regulators"/>
</dbReference>
<dbReference type="PROSITE" id="PS01124">
    <property type="entry name" value="HTH_ARAC_FAMILY_2"/>
    <property type="match status" value="1"/>
</dbReference>
<dbReference type="Pfam" id="PF12833">
    <property type="entry name" value="HTH_18"/>
    <property type="match status" value="1"/>
</dbReference>
<accession>A0ABR5AG52</accession>
<organism evidence="5 6">
    <name type="scientific">Gordoniibacillus kamchatkensis</name>
    <dbReference type="NCBI Taxonomy" id="1590651"/>
    <lineage>
        <taxon>Bacteria</taxon>
        <taxon>Bacillati</taxon>
        <taxon>Bacillota</taxon>
        <taxon>Bacilli</taxon>
        <taxon>Bacillales</taxon>
        <taxon>Paenibacillaceae</taxon>
        <taxon>Gordoniibacillus</taxon>
    </lineage>
</organism>
<evidence type="ECO:0000313" key="5">
    <source>
        <dbReference type="EMBL" id="KIL40009.1"/>
    </source>
</evidence>
<keyword evidence="1" id="KW-0805">Transcription regulation</keyword>
<gene>
    <name evidence="5" type="ORF">SD70_16690</name>
</gene>
<dbReference type="Gene3D" id="1.10.10.60">
    <property type="entry name" value="Homeodomain-like"/>
    <property type="match status" value="1"/>
</dbReference>
<name>A0ABR5AG52_9BACL</name>
<dbReference type="Pfam" id="PF20240">
    <property type="entry name" value="DUF6597"/>
    <property type="match status" value="1"/>
</dbReference>
<keyword evidence="6" id="KW-1185">Reference proteome</keyword>
<protein>
    <recommendedName>
        <fullName evidence="4">HTH araC/xylS-type domain-containing protein</fullName>
    </recommendedName>
</protein>
<comment type="caution">
    <text evidence="5">The sequence shown here is derived from an EMBL/GenBank/DDBJ whole genome shotgun (WGS) entry which is preliminary data.</text>
</comment>
<evidence type="ECO:0000256" key="2">
    <source>
        <dbReference type="ARBA" id="ARBA00023125"/>
    </source>
</evidence>
<dbReference type="PANTHER" id="PTHR46796">
    <property type="entry name" value="HTH-TYPE TRANSCRIPTIONAL ACTIVATOR RHAS-RELATED"/>
    <property type="match status" value="1"/>
</dbReference>
<feature type="domain" description="HTH araC/xylS-type" evidence="4">
    <location>
        <begin position="163"/>
        <end position="261"/>
    </location>
</feature>
<evidence type="ECO:0000259" key="4">
    <source>
        <dbReference type="PROSITE" id="PS01124"/>
    </source>
</evidence>
<dbReference type="EMBL" id="JXAK01000028">
    <property type="protein sequence ID" value="KIL40009.1"/>
    <property type="molecule type" value="Genomic_DNA"/>
</dbReference>
<dbReference type="RefSeq" id="WP_041048657.1">
    <property type="nucleotide sequence ID" value="NZ_JXAK01000028.1"/>
</dbReference>
<dbReference type="InterPro" id="IPR046532">
    <property type="entry name" value="DUF6597"/>
</dbReference>